<dbReference type="Pfam" id="PF00149">
    <property type="entry name" value="Metallophos"/>
    <property type="match status" value="1"/>
</dbReference>
<comment type="caution">
    <text evidence="2">The sequence shown here is derived from an EMBL/GenBank/DDBJ whole genome shotgun (WGS) entry which is preliminary data.</text>
</comment>
<dbReference type="SUPFAM" id="SSF56300">
    <property type="entry name" value="Metallo-dependent phosphatases"/>
    <property type="match status" value="1"/>
</dbReference>
<dbReference type="Gene3D" id="3.60.21.10">
    <property type="match status" value="1"/>
</dbReference>
<dbReference type="EMBL" id="BEYU01000006">
    <property type="protein sequence ID" value="GBG24588.1"/>
    <property type="molecule type" value="Genomic_DNA"/>
</dbReference>
<dbReference type="InParanoid" id="A0A2R5G480"/>
<keyword evidence="3" id="KW-1185">Reference proteome</keyword>
<dbReference type="InterPro" id="IPR029052">
    <property type="entry name" value="Metallo-depent_PP-like"/>
</dbReference>
<gene>
    <name evidence="2" type="ORF">FCC1311_008072</name>
</gene>
<reference evidence="2 3" key="1">
    <citation type="submission" date="2017-12" db="EMBL/GenBank/DDBJ databases">
        <title>Sequencing, de novo assembly and annotation of complete genome of a new Thraustochytrid species, strain FCC1311.</title>
        <authorList>
            <person name="Sedici K."/>
            <person name="Godart F."/>
            <person name="Aiese Cigliano R."/>
            <person name="Sanseverino W."/>
            <person name="Barakat M."/>
            <person name="Ortet P."/>
            <person name="Marechal E."/>
            <person name="Cagnac O."/>
            <person name="Amato A."/>
        </authorList>
    </citation>
    <scope>NUCLEOTIDE SEQUENCE [LARGE SCALE GENOMIC DNA]</scope>
</reference>
<dbReference type="OrthoDB" id="10267127at2759"/>
<sequence>MLSLPQMAARSMRKRLRRPLEDWLKLRRARGPLCFVGDVHGHLDKLETLWDKLPAAVGGEDVFEKMTVTFLGDYCDKGPDTAGVIEWMTKLQERHPEQKHIWLCGNHDFALSAFLGLLDLRTTPTDMAFDPNAREAFMAKLPGENMYKGPGHETMHLQGVRYAAEPKSVYESHATFASYGVPYGDREGLLKAMPTSHQEFLRNLEWIAEIGSGVGHVIAVHAGLEECTGEAELGQVIEWLRERNEAVASQPFIEPLSGRSNVERMPSSLRPYFPDREYAQPINPPYFLISGHHGFVRVAGRRIVLDMCGGKAERDLAAMIISRDRAGMTFNSFSDEQGVRQKIVTSRISS</sequence>
<dbReference type="PANTHER" id="PTHR47474:SF1">
    <property type="entry name" value="TYROSINE-PROTEIN PHOSPHATASE RLPH2"/>
    <property type="match status" value="1"/>
</dbReference>
<name>A0A2R5G480_9STRA</name>
<evidence type="ECO:0000259" key="1">
    <source>
        <dbReference type="Pfam" id="PF00149"/>
    </source>
</evidence>
<dbReference type="AlphaFoldDB" id="A0A2R5G480"/>
<dbReference type="InterPro" id="IPR004843">
    <property type="entry name" value="Calcineurin-like_PHP"/>
</dbReference>
<feature type="domain" description="Calcineurin-like phosphoesterase" evidence="1">
    <location>
        <begin position="33"/>
        <end position="161"/>
    </location>
</feature>
<dbReference type="GO" id="GO:0016787">
    <property type="term" value="F:hydrolase activity"/>
    <property type="evidence" value="ECO:0007669"/>
    <property type="project" value="InterPro"/>
</dbReference>
<protein>
    <submittedName>
        <fullName evidence="2">Serine/threonine-protein phosphatase PP2A catalytic subunit</fullName>
    </submittedName>
</protein>
<dbReference type="PANTHER" id="PTHR47474">
    <property type="entry name" value="TYROSINE-PROTEIN PHOSPHATASE RLPH2"/>
    <property type="match status" value="1"/>
</dbReference>
<dbReference type="Proteomes" id="UP000241890">
    <property type="component" value="Unassembled WGS sequence"/>
</dbReference>
<evidence type="ECO:0000313" key="3">
    <source>
        <dbReference type="Proteomes" id="UP000241890"/>
    </source>
</evidence>
<proteinExistence type="predicted"/>
<accession>A0A2R5G480</accession>
<evidence type="ECO:0000313" key="2">
    <source>
        <dbReference type="EMBL" id="GBG24588.1"/>
    </source>
</evidence>
<organism evidence="2 3">
    <name type="scientific">Hondaea fermentalgiana</name>
    <dbReference type="NCBI Taxonomy" id="2315210"/>
    <lineage>
        <taxon>Eukaryota</taxon>
        <taxon>Sar</taxon>
        <taxon>Stramenopiles</taxon>
        <taxon>Bigyra</taxon>
        <taxon>Labyrinthulomycetes</taxon>
        <taxon>Thraustochytrida</taxon>
        <taxon>Thraustochytriidae</taxon>
        <taxon>Hondaea</taxon>
    </lineage>
</organism>